<organism evidence="1 2">
    <name type="scientific">Alteriqipengyuania abyssalis</name>
    <dbReference type="NCBI Taxonomy" id="2860200"/>
    <lineage>
        <taxon>Bacteria</taxon>
        <taxon>Pseudomonadati</taxon>
        <taxon>Pseudomonadota</taxon>
        <taxon>Alphaproteobacteria</taxon>
        <taxon>Sphingomonadales</taxon>
        <taxon>Erythrobacteraceae</taxon>
        <taxon>Alteriqipengyuania</taxon>
    </lineage>
</organism>
<gene>
    <name evidence="1" type="ORF">KYN89_11495</name>
</gene>
<sequence length="320" mass="35311">MRQVPRPADVPEILTTKGAEEREEAVRYFGPPRASAKAFPFAIYKHKEVKNELERLFRGKCAYCETFYASAQSMDVEHYRPKGAVEGDDAHPGYWWIAMAWDNLLPSCIDCNRKRYQITPRGDVSQVRLHEATLGFSRSSTVGTGKKDSFPLAAGGVRATRADDPLSAEKPLLLNPCEEEPGEHLEYLFDPANPVSFVVARKLVGGDPDFAGDHSLSLKGTTSIHVYGLNRIGLVQARTEVLRRLEFLGALMIDLKALAQDLAGAPPDETVRRAERAVSGFADRLLVEMRAMADPARPYSAMVAAWLDHFASRVAAPDGV</sequence>
<accession>A0ABS7PF20</accession>
<evidence type="ECO:0008006" key="3">
    <source>
        <dbReference type="Google" id="ProtNLM"/>
    </source>
</evidence>
<dbReference type="RefSeq" id="WP_222825187.1">
    <property type="nucleotide sequence ID" value="NZ_JAHWXP010000003.1"/>
</dbReference>
<reference evidence="1 2" key="1">
    <citation type="submission" date="2021-07" db="EMBL/GenBank/DDBJ databases">
        <title>Alteriqipengyuania abyssalis NZ-12B nov, sp.nov isolated from deep sea sponge in pacific ocean.</title>
        <authorList>
            <person name="Tareen S."/>
            <person name="Wink J."/>
        </authorList>
    </citation>
    <scope>NUCLEOTIDE SEQUENCE [LARGE SCALE GENOMIC DNA]</scope>
    <source>
        <strain evidence="1 2">NZ-12B</strain>
    </source>
</reference>
<comment type="caution">
    <text evidence="1">The sequence shown here is derived from an EMBL/GenBank/DDBJ whole genome shotgun (WGS) entry which is preliminary data.</text>
</comment>
<dbReference type="CDD" id="cd00085">
    <property type="entry name" value="HNHc"/>
    <property type="match status" value="1"/>
</dbReference>
<dbReference type="InterPro" id="IPR003615">
    <property type="entry name" value="HNH_nuc"/>
</dbReference>
<proteinExistence type="predicted"/>
<evidence type="ECO:0000313" key="2">
    <source>
        <dbReference type="Proteomes" id="UP000759298"/>
    </source>
</evidence>
<evidence type="ECO:0000313" key="1">
    <source>
        <dbReference type="EMBL" id="MBY8337665.1"/>
    </source>
</evidence>
<dbReference type="Gene3D" id="1.10.30.50">
    <property type="match status" value="1"/>
</dbReference>
<dbReference type="EMBL" id="JAHWXP010000003">
    <property type="protein sequence ID" value="MBY8337665.1"/>
    <property type="molecule type" value="Genomic_DNA"/>
</dbReference>
<name>A0ABS7PF20_9SPHN</name>
<protein>
    <recommendedName>
        <fullName evidence="3">Endonuclease</fullName>
    </recommendedName>
</protein>
<dbReference type="Proteomes" id="UP000759298">
    <property type="component" value="Unassembled WGS sequence"/>
</dbReference>
<keyword evidence="2" id="KW-1185">Reference proteome</keyword>